<name>A0A7W6EDQ5_9HYPH</name>
<organism evidence="2 3">
    <name type="scientific">Aureimonas pseudogalii</name>
    <dbReference type="NCBI Taxonomy" id="1744844"/>
    <lineage>
        <taxon>Bacteria</taxon>
        <taxon>Pseudomonadati</taxon>
        <taxon>Pseudomonadota</taxon>
        <taxon>Alphaproteobacteria</taxon>
        <taxon>Hyphomicrobiales</taxon>
        <taxon>Aurantimonadaceae</taxon>
        <taxon>Aureimonas</taxon>
    </lineage>
</organism>
<keyword evidence="2" id="KW-0808">Transferase</keyword>
<accession>A0A7W6EDQ5</accession>
<feature type="domain" description="Glycosyl transferase family 25" evidence="1">
    <location>
        <begin position="4"/>
        <end position="171"/>
    </location>
</feature>
<protein>
    <submittedName>
        <fullName evidence="2">Glycosyl transferase family 25</fullName>
    </submittedName>
</protein>
<dbReference type="AlphaFoldDB" id="A0A7W6EDQ5"/>
<dbReference type="GO" id="GO:0016740">
    <property type="term" value="F:transferase activity"/>
    <property type="evidence" value="ECO:0007669"/>
    <property type="project" value="UniProtKB-KW"/>
</dbReference>
<comment type="caution">
    <text evidence="2">The sequence shown here is derived from an EMBL/GenBank/DDBJ whole genome shotgun (WGS) entry which is preliminary data.</text>
</comment>
<proteinExistence type="predicted"/>
<evidence type="ECO:0000313" key="2">
    <source>
        <dbReference type="EMBL" id="MBB3996328.1"/>
    </source>
</evidence>
<evidence type="ECO:0000313" key="3">
    <source>
        <dbReference type="Proteomes" id="UP000542776"/>
    </source>
</evidence>
<sequence length="260" mass="29062">MRIGVINLDRAAERWTFMADQGARLGLAFERVRAVQAGEIAEATARRLNGRWERSLSPAELGCFLSHHGLWREIAVGTAPVCVLEDDAVLSRRLAEALPMLAAFTEAEFLNLESFDRRRFVARTARPLGEGLSVRRVFRDKSGSAAYLLWPAGARKLLRRAERGAAPVDAFLHGLAGLNAWQAEPALAIQAHLWARRGHGTAIDPGTSIQAPRERLPLTPENAHFHRRRIATQLRLAGHHLRRLGPAVYRRTELDERDFP</sequence>
<dbReference type="RefSeq" id="WP_183196882.1">
    <property type="nucleotide sequence ID" value="NZ_JACIEK010000001.1"/>
</dbReference>
<gene>
    <name evidence="2" type="ORF">GGR04_000149</name>
</gene>
<dbReference type="CDD" id="cd06532">
    <property type="entry name" value="Glyco_transf_25"/>
    <property type="match status" value="1"/>
</dbReference>
<keyword evidence="3" id="KW-1185">Reference proteome</keyword>
<dbReference type="EMBL" id="JACIEK010000001">
    <property type="protein sequence ID" value="MBB3996328.1"/>
    <property type="molecule type" value="Genomic_DNA"/>
</dbReference>
<reference evidence="2 3" key="1">
    <citation type="submission" date="2020-08" db="EMBL/GenBank/DDBJ databases">
        <title>Genomic Encyclopedia of Type Strains, Phase IV (KMG-IV): sequencing the most valuable type-strain genomes for metagenomic binning, comparative biology and taxonomic classification.</title>
        <authorList>
            <person name="Goeker M."/>
        </authorList>
    </citation>
    <scope>NUCLEOTIDE SEQUENCE [LARGE SCALE GENOMIC DNA]</scope>
    <source>
        <strain evidence="2 3">DSM 102238</strain>
    </source>
</reference>
<dbReference type="Pfam" id="PF01755">
    <property type="entry name" value="Glyco_transf_25"/>
    <property type="match status" value="1"/>
</dbReference>
<evidence type="ECO:0000259" key="1">
    <source>
        <dbReference type="Pfam" id="PF01755"/>
    </source>
</evidence>
<dbReference type="Proteomes" id="UP000542776">
    <property type="component" value="Unassembled WGS sequence"/>
</dbReference>
<dbReference type="InterPro" id="IPR002654">
    <property type="entry name" value="Glyco_trans_25"/>
</dbReference>